<dbReference type="Gene3D" id="3.40.1410.10">
    <property type="entry name" value="Chorismate lyase-like"/>
    <property type="match status" value="1"/>
</dbReference>
<evidence type="ECO:0000259" key="4">
    <source>
        <dbReference type="PROSITE" id="PS50949"/>
    </source>
</evidence>
<dbReference type="CDD" id="cd07377">
    <property type="entry name" value="WHTH_GntR"/>
    <property type="match status" value="1"/>
</dbReference>
<dbReference type="EMBL" id="CP059491">
    <property type="protein sequence ID" value="QMT02871.1"/>
    <property type="molecule type" value="Genomic_DNA"/>
</dbReference>
<feature type="domain" description="HTH gntR-type" evidence="4">
    <location>
        <begin position="12"/>
        <end position="80"/>
    </location>
</feature>
<sequence>MSASALDPEAALPLYHQLADNLRRRILSGEYPVGSTLPSEPQLMSTYSVSRVTARQAVGVLVSEGLVSRGSGRGTRVLPAAAAQVGQHFNGSLSELMRETKRSGVKDLRIERHAPVSESVRSALELTDDSVVRVSRTRHFDGRIFAYSVDHLPAKVGDLIDEDKLERDSLMTVLVNSGIELASARQSIRADIADAEIAARLDLPQGAPVLTVTRVIFGPDKKPIDYVESYYRGDRYTYTVNLSLDNEADSLYEGLA</sequence>
<keyword evidence="2" id="KW-0238">DNA-binding</keyword>
<proteinExistence type="predicted"/>
<dbReference type="RefSeq" id="WP_188329995.1">
    <property type="nucleotide sequence ID" value="NZ_CP059491.1"/>
</dbReference>
<accession>A0A7D7R1Q9</accession>
<evidence type="ECO:0000313" key="5">
    <source>
        <dbReference type="EMBL" id="QMT02871.1"/>
    </source>
</evidence>
<reference evidence="6" key="1">
    <citation type="submission" date="2020-07" db="EMBL/GenBank/DDBJ databases">
        <title>novel species isolated from the respiratory tract of Marmot.</title>
        <authorList>
            <person name="Zhang G."/>
        </authorList>
    </citation>
    <scope>NUCLEOTIDE SEQUENCE [LARGE SCALE GENOMIC DNA]</scope>
    <source>
        <strain evidence="6">686</strain>
    </source>
</reference>
<keyword evidence="6" id="KW-1185">Reference proteome</keyword>
<protein>
    <submittedName>
        <fullName evidence="5">GntR family transcriptional regulator</fullName>
    </submittedName>
</protein>
<dbReference type="PRINTS" id="PR00035">
    <property type="entry name" value="HTHGNTR"/>
</dbReference>
<evidence type="ECO:0000256" key="1">
    <source>
        <dbReference type="ARBA" id="ARBA00023015"/>
    </source>
</evidence>
<dbReference type="SMART" id="SM00866">
    <property type="entry name" value="UTRA"/>
    <property type="match status" value="1"/>
</dbReference>
<dbReference type="GO" id="GO:0003700">
    <property type="term" value="F:DNA-binding transcription factor activity"/>
    <property type="evidence" value="ECO:0007669"/>
    <property type="project" value="InterPro"/>
</dbReference>
<dbReference type="Pfam" id="PF07702">
    <property type="entry name" value="UTRA"/>
    <property type="match status" value="1"/>
</dbReference>
<dbReference type="InterPro" id="IPR036388">
    <property type="entry name" value="WH-like_DNA-bd_sf"/>
</dbReference>
<evidence type="ECO:0000256" key="3">
    <source>
        <dbReference type="ARBA" id="ARBA00023163"/>
    </source>
</evidence>
<dbReference type="GO" id="GO:0045892">
    <property type="term" value="P:negative regulation of DNA-templated transcription"/>
    <property type="evidence" value="ECO:0007669"/>
    <property type="project" value="TreeGrafter"/>
</dbReference>
<evidence type="ECO:0000256" key="2">
    <source>
        <dbReference type="ARBA" id="ARBA00023125"/>
    </source>
</evidence>
<dbReference type="AlphaFoldDB" id="A0A7D7R1Q9"/>
<dbReference type="Gene3D" id="1.10.10.10">
    <property type="entry name" value="Winged helix-like DNA-binding domain superfamily/Winged helix DNA-binding domain"/>
    <property type="match status" value="1"/>
</dbReference>
<dbReference type="KEGG" id="gji:H1R19_07030"/>
<dbReference type="Pfam" id="PF00392">
    <property type="entry name" value="GntR"/>
    <property type="match status" value="1"/>
</dbReference>
<dbReference type="PANTHER" id="PTHR44846">
    <property type="entry name" value="MANNOSYL-D-GLYCERATE TRANSPORT/METABOLISM SYSTEM REPRESSOR MNGR-RELATED"/>
    <property type="match status" value="1"/>
</dbReference>
<keyword evidence="3" id="KW-0804">Transcription</keyword>
<keyword evidence="1" id="KW-0805">Transcription regulation</keyword>
<gene>
    <name evidence="5" type="ORF">H1R19_07030</name>
</gene>
<dbReference type="InterPro" id="IPR028978">
    <property type="entry name" value="Chorismate_lyase_/UTRA_dom_sf"/>
</dbReference>
<dbReference type="SMART" id="SM00345">
    <property type="entry name" value="HTH_GNTR"/>
    <property type="match status" value="1"/>
</dbReference>
<dbReference type="Proteomes" id="UP000515663">
    <property type="component" value="Chromosome"/>
</dbReference>
<dbReference type="PANTHER" id="PTHR44846:SF1">
    <property type="entry name" value="MANNOSYL-D-GLYCERATE TRANSPORT_METABOLISM SYSTEM REPRESSOR MNGR-RELATED"/>
    <property type="match status" value="1"/>
</dbReference>
<dbReference type="GO" id="GO:0003677">
    <property type="term" value="F:DNA binding"/>
    <property type="evidence" value="ECO:0007669"/>
    <property type="project" value="UniProtKB-KW"/>
</dbReference>
<dbReference type="PROSITE" id="PS50949">
    <property type="entry name" value="HTH_GNTR"/>
    <property type="match status" value="1"/>
</dbReference>
<dbReference type="SUPFAM" id="SSF46785">
    <property type="entry name" value="Winged helix' DNA-binding domain"/>
    <property type="match status" value="1"/>
</dbReference>
<dbReference type="InterPro" id="IPR050679">
    <property type="entry name" value="Bact_HTH_transcr_reg"/>
</dbReference>
<evidence type="ECO:0000313" key="6">
    <source>
        <dbReference type="Proteomes" id="UP000515663"/>
    </source>
</evidence>
<dbReference type="InterPro" id="IPR011663">
    <property type="entry name" value="UTRA"/>
</dbReference>
<dbReference type="InterPro" id="IPR000524">
    <property type="entry name" value="Tscrpt_reg_HTH_GntR"/>
</dbReference>
<organism evidence="5 6">
    <name type="scientific">Gordonia jinghuaiqii</name>
    <dbReference type="NCBI Taxonomy" id="2758710"/>
    <lineage>
        <taxon>Bacteria</taxon>
        <taxon>Bacillati</taxon>
        <taxon>Actinomycetota</taxon>
        <taxon>Actinomycetes</taxon>
        <taxon>Mycobacteriales</taxon>
        <taxon>Gordoniaceae</taxon>
        <taxon>Gordonia</taxon>
    </lineage>
</organism>
<name>A0A7D7R1Q9_9ACTN</name>
<dbReference type="SUPFAM" id="SSF64288">
    <property type="entry name" value="Chorismate lyase-like"/>
    <property type="match status" value="1"/>
</dbReference>
<dbReference type="InterPro" id="IPR036390">
    <property type="entry name" value="WH_DNA-bd_sf"/>
</dbReference>